<evidence type="ECO:0000256" key="4">
    <source>
        <dbReference type="ARBA" id="ARBA00022722"/>
    </source>
</evidence>
<keyword evidence="10" id="KW-1185">Reference proteome</keyword>
<dbReference type="GO" id="GO:0004518">
    <property type="term" value="F:nuclease activity"/>
    <property type="evidence" value="ECO:0007669"/>
    <property type="project" value="UniProtKB-KW"/>
</dbReference>
<evidence type="ECO:0000256" key="1">
    <source>
        <dbReference type="ARBA" id="ARBA00001968"/>
    </source>
</evidence>
<evidence type="ECO:0000256" key="8">
    <source>
        <dbReference type="SAM" id="MobiDB-lite"/>
    </source>
</evidence>
<feature type="region of interest" description="Disordered" evidence="8">
    <location>
        <begin position="137"/>
        <end position="169"/>
    </location>
</feature>
<evidence type="ECO:0000256" key="7">
    <source>
        <dbReference type="ARBA" id="ARBA00023242"/>
    </source>
</evidence>
<feature type="domain" description="DDE Tnp4" evidence="9">
    <location>
        <begin position="374"/>
        <end position="526"/>
    </location>
</feature>
<evidence type="ECO:0000259" key="9">
    <source>
        <dbReference type="Pfam" id="PF13359"/>
    </source>
</evidence>
<dbReference type="AlphaFoldDB" id="A0A914X2W5"/>
<evidence type="ECO:0000256" key="3">
    <source>
        <dbReference type="ARBA" id="ARBA00006958"/>
    </source>
</evidence>
<organism evidence="10 11">
    <name type="scientific">Plectus sambesii</name>
    <dbReference type="NCBI Taxonomy" id="2011161"/>
    <lineage>
        <taxon>Eukaryota</taxon>
        <taxon>Metazoa</taxon>
        <taxon>Ecdysozoa</taxon>
        <taxon>Nematoda</taxon>
        <taxon>Chromadorea</taxon>
        <taxon>Plectida</taxon>
        <taxon>Plectina</taxon>
        <taxon>Plectoidea</taxon>
        <taxon>Plectidae</taxon>
        <taxon>Plectus</taxon>
    </lineage>
</organism>
<dbReference type="Proteomes" id="UP000887566">
    <property type="component" value="Unplaced"/>
</dbReference>
<evidence type="ECO:0000313" key="11">
    <source>
        <dbReference type="WBParaSite" id="PSAMB.scaffold6116size10167.g27930.t1"/>
    </source>
</evidence>
<proteinExistence type="inferred from homology"/>
<dbReference type="InterPro" id="IPR027806">
    <property type="entry name" value="HARBI1_dom"/>
</dbReference>
<accession>A0A914X2W5</accession>
<comment type="similarity">
    <text evidence="3">Belongs to the HARBI1 family.</text>
</comment>
<sequence length="590" mass="66460">MARKQEKVEFLKKVLENKAILFGKLSPLLRAKDKENCWERLRTELIAEGSALAMANTWKQLSTTKWQHCRRTTLAKVDKRRQSGAAGPLFDRLAEKWDEVDDIVYAILGKDSAIVNGLDIPETGEEEVPPKSLLDMNSVCSDDEHRSTQNNNMEPSPVAAKRPRLVPSPSTPVSSYGAWNPFTAPHSPAPVSSAAPPKLRRVMPPAPQARALSDRAIRDELQMSSSESDDEVVRRPRVFRERINFVLEPIEFRERFRLTMEQAEQLLTHLGPYLGSKSARNKAMPADEKLLGALRFFASGHYYYSIGDCHGYSKATVTRAVHRVTKLINSLLFQDAIKWPDSAQDRREIGRRFYNLKSQYATSVVGMPSVCGAVDGTLVNVLAPKKDEHQFVDRHGNHSLNCTAVAGPNCEFYFISAKWPGSVSDCRVLRNSALWRRFEADGWRPFPGAVLLGDSIYPTKEWLIPMKSSPPADRARFYAAHAKARRVVECAFGILKMRFRCLFEGLRVKDPVFACEIIKACAALHNLVLKTDPVDVQYELDRMERADGVQLNEYGLENEETTEDDVEIIDVMAVGRVNQLILAFNSANRE</sequence>
<dbReference type="PANTHER" id="PTHR22930">
    <property type="match status" value="1"/>
</dbReference>
<evidence type="ECO:0000313" key="10">
    <source>
        <dbReference type="Proteomes" id="UP000887566"/>
    </source>
</evidence>
<evidence type="ECO:0000256" key="5">
    <source>
        <dbReference type="ARBA" id="ARBA00022723"/>
    </source>
</evidence>
<dbReference type="GO" id="GO:0016787">
    <property type="term" value="F:hydrolase activity"/>
    <property type="evidence" value="ECO:0007669"/>
    <property type="project" value="UniProtKB-KW"/>
</dbReference>
<dbReference type="GO" id="GO:0005634">
    <property type="term" value="C:nucleus"/>
    <property type="evidence" value="ECO:0007669"/>
    <property type="project" value="UniProtKB-SubCell"/>
</dbReference>
<evidence type="ECO:0000256" key="6">
    <source>
        <dbReference type="ARBA" id="ARBA00022801"/>
    </source>
</evidence>
<comment type="cofactor">
    <cofactor evidence="1">
        <name>a divalent metal cation</name>
        <dbReference type="ChEBI" id="CHEBI:60240"/>
    </cofactor>
</comment>
<evidence type="ECO:0000256" key="2">
    <source>
        <dbReference type="ARBA" id="ARBA00004123"/>
    </source>
</evidence>
<keyword evidence="7" id="KW-0539">Nucleus</keyword>
<dbReference type="Pfam" id="PF13359">
    <property type="entry name" value="DDE_Tnp_4"/>
    <property type="match status" value="1"/>
</dbReference>
<keyword evidence="4" id="KW-0540">Nuclease</keyword>
<reference evidence="11" key="1">
    <citation type="submission" date="2022-11" db="UniProtKB">
        <authorList>
            <consortium name="WormBaseParasite"/>
        </authorList>
    </citation>
    <scope>IDENTIFICATION</scope>
</reference>
<dbReference type="InterPro" id="IPR045249">
    <property type="entry name" value="HARBI1-like"/>
</dbReference>
<protein>
    <submittedName>
        <fullName evidence="11">DDE Tnp4 domain-containing protein</fullName>
    </submittedName>
</protein>
<dbReference type="WBParaSite" id="PSAMB.scaffold6116size10167.g27930.t1">
    <property type="protein sequence ID" value="PSAMB.scaffold6116size10167.g27930.t1"/>
    <property type="gene ID" value="PSAMB.scaffold6116size10167.g27930"/>
</dbReference>
<keyword evidence="5" id="KW-0479">Metal-binding</keyword>
<dbReference type="GO" id="GO:0046872">
    <property type="term" value="F:metal ion binding"/>
    <property type="evidence" value="ECO:0007669"/>
    <property type="project" value="UniProtKB-KW"/>
</dbReference>
<comment type="subcellular location">
    <subcellularLocation>
        <location evidence="2">Nucleus</location>
    </subcellularLocation>
</comment>
<name>A0A914X2W5_9BILA</name>
<keyword evidence="6" id="KW-0378">Hydrolase</keyword>
<dbReference type="PANTHER" id="PTHR22930:SF85">
    <property type="entry name" value="GH03217P-RELATED"/>
    <property type="match status" value="1"/>
</dbReference>